<reference evidence="4 5" key="1">
    <citation type="submission" date="2020-06" db="EMBL/GenBank/DDBJ databases">
        <authorList>
            <consortium name="Wellcome Sanger Institute Data Sharing"/>
        </authorList>
    </citation>
    <scope>NUCLEOTIDE SEQUENCE [LARGE SCALE GENOMIC DNA]</scope>
</reference>
<organism evidence="4 5">
    <name type="scientific">Denticeps clupeoides</name>
    <name type="common">denticle herring</name>
    <dbReference type="NCBI Taxonomy" id="299321"/>
    <lineage>
        <taxon>Eukaryota</taxon>
        <taxon>Metazoa</taxon>
        <taxon>Chordata</taxon>
        <taxon>Craniata</taxon>
        <taxon>Vertebrata</taxon>
        <taxon>Euteleostomi</taxon>
        <taxon>Actinopterygii</taxon>
        <taxon>Neopterygii</taxon>
        <taxon>Teleostei</taxon>
        <taxon>Clupei</taxon>
        <taxon>Clupeiformes</taxon>
        <taxon>Denticipitoidei</taxon>
        <taxon>Denticipitidae</taxon>
        <taxon>Denticeps</taxon>
    </lineage>
</organism>
<reference evidence="4" key="3">
    <citation type="submission" date="2025-09" db="UniProtKB">
        <authorList>
            <consortium name="Ensembl"/>
        </authorList>
    </citation>
    <scope>IDENTIFICATION</scope>
</reference>
<dbReference type="PANTHER" id="PTHR15326">
    <property type="entry name" value="SPERMATOGENESIS-ASSOCIATED PROTEIN 2/TAMOZHENNIC"/>
    <property type="match status" value="1"/>
</dbReference>
<protein>
    <recommendedName>
        <fullName evidence="3">Spermatogenesis-associated protein 2 PUB-like domain-containing protein</fullName>
    </recommendedName>
</protein>
<feature type="compositionally biased region" description="Basic and acidic residues" evidence="2">
    <location>
        <begin position="329"/>
        <end position="344"/>
    </location>
</feature>
<evidence type="ECO:0000256" key="1">
    <source>
        <dbReference type="ARBA" id="ARBA00038142"/>
    </source>
</evidence>
<evidence type="ECO:0000259" key="3">
    <source>
        <dbReference type="Pfam" id="PF21388"/>
    </source>
</evidence>
<dbReference type="InterPro" id="IPR048839">
    <property type="entry name" value="SPATA2_PUB-like"/>
</dbReference>
<reference evidence="4" key="2">
    <citation type="submission" date="2025-08" db="UniProtKB">
        <authorList>
            <consortium name="Ensembl"/>
        </authorList>
    </citation>
    <scope>IDENTIFICATION</scope>
</reference>
<dbReference type="Gene3D" id="1.20.58.2190">
    <property type="match status" value="1"/>
</dbReference>
<dbReference type="GeneID" id="114766341"/>
<dbReference type="Pfam" id="PF21388">
    <property type="entry name" value="SPATA2_PUB-like"/>
    <property type="match status" value="1"/>
</dbReference>
<dbReference type="Ensembl" id="ENSDCDT00010043068.1">
    <property type="protein sequence ID" value="ENSDCDP00010034548.1"/>
    <property type="gene ID" value="ENSDCDG00010022292.1"/>
</dbReference>
<evidence type="ECO:0000313" key="4">
    <source>
        <dbReference type="Ensembl" id="ENSDCDP00010034548.1"/>
    </source>
</evidence>
<feature type="region of interest" description="Disordered" evidence="2">
    <location>
        <begin position="190"/>
        <end position="222"/>
    </location>
</feature>
<comment type="similarity">
    <text evidence="1">Belongs to the SPATA2 family.</text>
</comment>
<feature type="region of interest" description="Disordered" evidence="2">
    <location>
        <begin position="273"/>
        <end position="414"/>
    </location>
</feature>
<feature type="domain" description="Spermatogenesis-associated protein 2 PUB-like" evidence="3">
    <location>
        <begin position="37"/>
        <end position="194"/>
    </location>
</feature>
<evidence type="ECO:0000313" key="5">
    <source>
        <dbReference type="Proteomes" id="UP000694580"/>
    </source>
</evidence>
<dbReference type="RefSeq" id="XP_028812896.1">
    <property type="nucleotide sequence ID" value="XM_028957063.1"/>
</dbReference>
<dbReference type="GeneTree" id="ENSGT00530000063956"/>
<feature type="compositionally biased region" description="Polar residues" evidence="2">
    <location>
        <begin position="348"/>
        <end position="362"/>
    </location>
</feature>
<name>A0AAY4CN52_9TELE</name>
<proteinExistence type="inferred from homology"/>
<dbReference type="Proteomes" id="UP000694580">
    <property type="component" value="Chromosome 16"/>
</dbReference>
<sequence length="427" mass="47742">MTGGVGDVFRDYLDHYERPRDRGPVAACRSRPLAEKARRVLLAEPEPERRFSAFRFYRVALGCVRGAANRVAAVRVLLGATEVLEAMCVNLFLFPWKKEIRTIKTFTGPFVYCIQSVLPNDVTRGILESIGYYPQTDTEYRLSKSVDLDQARRMGFELFLARAECEYLLEAMAHRSHAECLEVLYRRAPGAEDAEEEDPRTQEASNQEERRNRPQQLEDPSLWEMREKYPDLAFQQKPIFAEGPPYPGPKGRAGDDPELAVRKQALICDLSGPQSMTVHPRGPNPVLSAPNLPEGEPQPLELGGYFPVAAHQEGSADDLPELAGRVGRLRVEERGADEPLKYPIEETAQAQPPRSACRNQVPSAPCSPRDKNQPGEDPIKEPPNSFYIPPSGLEDRGPLVGGEGKGHAQQSEDELLQTYVLVEAERK</sequence>
<keyword evidence="5" id="KW-1185">Reference proteome</keyword>
<dbReference type="PANTHER" id="PTHR15326:SF9">
    <property type="entry name" value="SPERMATOGENESIS-ASSOCIATED PROTEIN 2"/>
    <property type="match status" value="1"/>
</dbReference>
<feature type="compositionally biased region" description="Basic and acidic residues" evidence="2">
    <location>
        <begin position="368"/>
        <end position="380"/>
    </location>
</feature>
<accession>A0AAY4CN52</accession>
<evidence type="ECO:0000256" key="2">
    <source>
        <dbReference type="SAM" id="MobiDB-lite"/>
    </source>
</evidence>
<dbReference type="AlphaFoldDB" id="A0AAY4CN52"/>
<gene>
    <name evidence="4" type="primary">LOC114766341</name>
</gene>
<dbReference type="GO" id="GO:0005737">
    <property type="term" value="C:cytoplasm"/>
    <property type="evidence" value="ECO:0007669"/>
    <property type="project" value="TreeGrafter"/>
</dbReference>